<dbReference type="PRINTS" id="PR01577">
    <property type="entry name" value="KCNABCHANNEL"/>
</dbReference>
<gene>
    <name evidence="5" type="ORF">DC3_57070</name>
</gene>
<keyword evidence="5" id="KW-0813">Transport</keyword>
<dbReference type="AlphaFoldDB" id="A0A511NB92"/>
<evidence type="ECO:0000313" key="6">
    <source>
        <dbReference type="Proteomes" id="UP000321306"/>
    </source>
</evidence>
<evidence type="ECO:0000256" key="2">
    <source>
        <dbReference type="ARBA" id="ARBA00022857"/>
    </source>
</evidence>
<evidence type="ECO:0000256" key="3">
    <source>
        <dbReference type="ARBA" id="ARBA00023002"/>
    </source>
</evidence>
<comment type="caution">
    <text evidence="5">The sequence shown here is derived from an EMBL/GenBank/DDBJ whole genome shotgun (WGS) entry which is preliminary data.</text>
</comment>
<protein>
    <submittedName>
        <fullName evidence="5">Voltage-gated potassium channel</fullName>
    </submittedName>
</protein>
<evidence type="ECO:0000256" key="1">
    <source>
        <dbReference type="ARBA" id="ARBA00006515"/>
    </source>
</evidence>
<proteinExistence type="inferred from homology"/>
<dbReference type="GO" id="GO:0034220">
    <property type="term" value="P:monoatomic ion transmembrane transport"/>
    <property type="evidence" value="ECO:0007669"/>
    <property type="project" value="UniProtKB-KW"/>
</dbReference>
<evidence type="ECO:0000313" key="5">
    <source>
        <dbReference type="EMBL" id="GEM50072.1"/>
    </source>
</evidence>
<keyword evidence="6" id="KW-1185">Reference proteome</keyword>
<dbReference type="GO" id="GO:0005829">
    <property type="term" value="C:cytosol"/>
    <property type="evidence" value="ECO:0007669"/>
    <property type="project" value="UniProtKB-ARBA"/>
</dbReference>
<evidence type="ECO:0000259" key="4">
    <source>
        <dbReference type="Pfam" id="PF00248"/>
    </source>
</evidence>
<dbReference type="RefSeq" id="WP_146891883.1">
    <property type="nucleotide sequence ID" value="NZ_BJXB01000056.1"/>
</dbReference>
<name>A0A511NB92_DEIC1</name>
<keyword evidence="2" id="KW-0521">NADP</keyword>
<keyword evidence="5" id="KW-0407">Ion channel</keyword>
<dbReference type="PANTHER" id="PTHR43150:SF2">
    <property type="entry name" value="HYPERKINETIC, ISOFORM M"/>
    <property type="match status" value="1"/>
</dbReference>
<dbReference type="PANTHER" id="PTHR43150">
    <property type="entry name" value="HYPERKINETIC, ISOFORM M"/>
    <property type="match status" value="1"/>
</dbReference>
<comment type="similarity">
    <text evidence="1">Belongs to the shaker potassium channel beta subunit family.</text>
</comment>
<reference evidence="5 6" key="1">
    <citation type="submission" date="2019-07" db="EMBL/GenBank/DDBJ databases">
        <title>Whole genome shotgun sequence of Deinococcus cellulosilyticus NBRC 106333.</title>
        <authorList>
            <person name="Hosoyama A."/>
            <person name="Uohara A."/>
            <person name="Ohji S."/>
            <person name="Ichikawa N."/>
        </authorList>
    </citation>
    <scope>NUCLEOTIDE SEQUENCE [LARGE SCALE GENOMIC DNA]</scope>
    <source>
        <strain evidence="5 6">NBRC 106333</strain>
    </source>
</reference>
<feature type="domain" description="NADP-dependent oxidoreductase" evidence="4">
    <location>
        <begin position="15"/>
        <end position="311"/>
    </location>
</feature>
<organism evidence="5 6">
    <name type="scientific">Deinococcus cellulosilyticus (strain DSM 18568 / NBRC 106333 / KACC 11606 / 5516J-15)</name>
    <dbReference type="NCBI Taxonomy" id="1223518"/>
    <lineage>
        <taxon>Bacteria</taxon>
        <taxon>Thermotogati</taxon>
        <taxon>Deinococcota</taxon>
        <taxon>Deinococci</taxon>
        <taxon>Deinococcales</taxon>
        <taxon>Deinococcaceae</taxon>
        <taxon>Deinococcus</taxon>
    </lineage>
</organism>
<dbReference type="InterPro" id="IPR036812">
    <property type="entry name" value="NAD(P)_OxRdtase_dom_sf"/>
</dbReference>
<sequence length="319" mass="35739">MEYRKLGRSGLKVSEISLGGWVTFGNQVTDTDLTRDIILKAFESGINFFDQADVYATGKSEEMMGAVLKELPRHRLVISSKVYWPMSEDVNDRGLSRKHILESIDRSLKRLQTDYLDIYFAHRYDVETPIEETVMAFDQVVRSGRALYWGTSEWTAAQIAEAVAFAKANGLHAPVVEQPQYSLMYRDRVEKEILPYTDPHGLGLVVWSPLGMGMLTGKYDNGIPEGTRMAQNEGFAKRFVTDENVEKVKQLKTIADELGLTRSELALAWVLRQKGVSSAIIGATKVSHVEDNIRAAGVKLSDDVLARIEAIFPGKESVY</sequence>
<dbReference type="Proteomes" id="UP000321306">
    <property type="component" value="Unassembled WGS sequence"/>
</dbReference>
<keyword evidence="5" id="KW-0406">Ion transport</keyword>
<dbReference type="GO" id="GO:0016491">
    <property type="term" value="F:oxidoreductase activity"/>
    <property type="evidence" value="ECO:0007669"/>
    <property type="project" value="UniProtKB-KW"/>
</dbReference>
<dbReference type="SUPFAM" id="SSF51430">
    <property type="entry name" value="NAD(P)-linked oxidoreductase"/>
    <property type="match status" value="1"/>
</dbReference>
<dbReference type="Gene3D" id="3.20.20.100">
    <property type="entry name" value="NADP-dependent oxidoreductase domain"/>
    <property type="match status" value="1"/>
</dbReference>
<dbReference type="OrthoDB" id="9773828at2"/>
<dbReference type="FunFam" id="3.20.20.100:FF:000004">
    <property type="entry name" value="Oxidoreductase, aldo/keto reductase"/>
    <property type="match status" value="1"/>
</dbReference>
<keyword evidence="3" id="KW-0560">Oxidoreductase</keyword>
<dbReference type="InterPro" id="IPR023210">
    <property type="entry name" value="NADP_OxRdtase_dom"/>
</dbReference>
<accession>A0A511NB92</accession>
<dbReference type="InterPro" id="IPR005399">
    <property type="entry name" value="K_chnl_volt-dep_bsu_KCNAB-rel"/>
</dbReference>
<dbReference type="EMBL" id="BJXB01000056">
    <property type="protein sequence ID" value="GEM50072.1"/>
    <property type="molecule type" value="Genomic_DNA"/>
</dbReference>
<dbReference type="Pfam" id="PF00248">
    <property type="entry name" value="Aldo_ket_red"/>
    <property type="match status" value="1"/>
</dbReference>
<dbReference type="CDD" id="cd19074">
    <property type="entry name" value="Aldo_ket_red_shaker-like"/>
    <property type="match status" value="1"/>
</dbReference>